<keyword evidence="6" id="KW-1185">Reference proteome</keyword>
<dbReference type="InterPro" id="IPR025827">
    <property type="entry name" value="Zn_ribbon_recom_dom"/>
</dbReference>
<dbReference type="Pfam" id="PF13408">
    <property type="entry name" value="Zn_ribbon_recom"/>
    <property type="match status" value="1"/>
</dbReference>
<dbReference type="PANTHER" id="PTHR30461">
    <property type="entry name" value="DNA-INVERTASE FROM LAMBDOID PROPHAGE"/>
    <property type="match status" value="1"/>
</dbReference>
<feature type="domain" description="Resolvase/invertase-type recombinase catalytic" evidence="3">
    <location>
        <begin position="1"/>
        <end position="112"/>
    </location>
</feature>
<evidence type="ECO:0000256" key="2">
    <source>
        <dbReference type="ARBA" id="ARBA00023172"/>
    </source>
</evidence>
<dbReference type="Gene3D" id="3.40.50.1390">
    <property type="entry name" value="Resolvase, N-terminal catalytic domain"/>
    <property type="match status" value="1"/>
</dbReference>
<evidence type="ECO:0000256" key="1">
    <source>
        <dbReference type="ARBA" id="ARBA00023125"/>
    </source>
</evidence>
<dbReference type="EMBL" id="JBEPMJ010000015">
    <property type="protein sequence ID" value="MET3750853.1"/>
    <property type="molecule type" value="Genomic_DNA"/>
</dbReference>
<dbReference type="PANTHER" id="PTHR30461:SF2">
    <property type="entry name" value="SERINE RECOMBINASE PINE-RELATED"/>
    <property type="match status" value="1"/>
</dbReference>
<dbReference type="InterPro" id="IPR050639">
    <property type="entry name" value="SSR_resolvase"/>
</dbReference>
<protein>
    <submittedName>
        <fullName evidence="5">Site-specific DNA recombinase</fullName>
    </submittedName>
</protein>
<evidence type="ECO:0000313" key="5">
    <source>
        <dbReference type="EMBL" id="MET3750853.1"/>
    </source>
</evidence>
<keyword evidence="2" id="KW-0233">DNA recombination</keyword>
<reference evidence="5 6" key="1">
    <citation type="submission" date="2024-06" db="EMBL/GenBank/DDBJ databases">
        <title>Genomic Encyclopedia of Type Strains, Phase IV (KMG-IV): sequencing the most valuable type-strain genomes for metagenomic binning, comparative biology and taxonomic classification.</title>
        <authorList>
            <person name="Goeker M."/>
        </authorList>
    </citation>
    <scope>NUCLEOTIDE SEQUENCE [LARGE SCALE GENOMIC DNA]</scope>
    <source>
        <strain evidence="5 6">DSM 29492</strain>
    </source>
</reference>
<evidence type="ECO:0000313" key="6">
    <source>
        <dbReference type="Proteomes" id="UP001549106"/>
    </source>
</evidence>
<keyword evidence="1" id="KW-0238">DNA-binding</keyword>
<dbReference type="CDD" id="cd00338">
    <property type="entry name" value="Ser_Recombinase"/>
    <property type="match status" value="1"/>
</dbReference>
<proteinExistence type="predicted"/>
<gene>
    <name evidence="5" type="ORF">ABID24_002106</name>
</gene>
<dbReference type="PROSITE" id="PS51736">
    <property type="entry name" value="RECOMBINASES_3"/>
    <property type="match status" value="1"/>
</dbReference>
<accession>A0ABV2M606</accession>
<dbReference type="InterPro" id="IPR038109">
    <property type="entry name" value="DNA_bind_recomb_sf"/>
</dbReference>
<dbReference type="SUPFAM" id="SSF53041">
    <property type="entry name" value="Resolvase-like"/>
    <property type="match status" value="1"/>
</dbReference>
<dbReference type="Gene3D" id="3.90.1750.20">
    <property type="entry name" value="Putative Large Serine Recombinase, Chain B, Domain 2"/>
    <property type="match status" value="1"/>
</dbReference>
<dbReference type="Pfam" id="PF00239">
    <property type="entry name" value="Resolvase"/>
    <property type="match status" value="1"/>
</dbReference>
<dbReference type="SMART" id="SM00857">
    <property type="entry name" value="Resolvase"/>
    <property type="match status" value="1"/>
</dbReference>
<evidence type="ECO:0000259" key="4">
    <source>
        <dbReference type="PROSITE" id="PS51737"/>
    </source>
</evidence>
<dbReference type="Proteomes" id="UP001549106">
    <property type="component" value="Unassembled WGS sequence"/>
</dbReference>
<name>A0ABV2M606_9FIRM</name>
<dbReference type="PROSITE" id="PS51737">
    <property type="entry name" value="RECOMBINASE_DNA_BIND"/>
    <property type="match status" value="1"/>
</dbReference>
<dbReference type="InterPro" id="IPR036162">
    <property type="entry name" value="Resolvase-like_N_sf"/>
</dbReference>
<evidence type="ECO:0000259" key="3">
    <source>
        <dbReference type="PROSITE" id="PS51736"/>
    </source>
</evidence>
<dbReference type="InterPro" id="IPR006119">
    <property type="entry name" value="Resolv_N"/>
</dbReference>
<dbReference type="Pfam" id="PF07508">
    <property type="entry name" value="Recombinase"/>
    <property type="match status" value="1"/>
</dbReference>
<organism evidence="5 6">
    <name type="scientific">Blautia caecimuris</name>
    <dbReference type="NCBI Taxonomy" id="1796615"/>
    <lineage>
        <taxon>Bacteria</taxon>
        <taxon>Bacillati</taxon>
        <taxon>Bacillota</taxon>
        <taxon>Clostridia</taxon>
        <taxon>Lachnospirales</taxon>
        <taxon>Lachnospiraceae</taxon>
        <taxon>Blautia</taxon>
    </lineage>
</organism>
<sequence length="452" mass="52514">MAGVYADEGTSGTVKKKRDGFLRLLQDCEAGKIDLLLTKSISRFARNTVDLLTTIRNLKSKNIAVYFEKENINTLESTGEILITILSSQAQEESRNISENIRWSLRSKYEKGEPTINYNHFMGYTKGPDGKLQPVPEEAAVVQEIFRLYLIGCSGVQIKKYLEQHQRRTVMGKTVWQPTVIDKMISNEKYIGAALMQKTYTTDFLTKQRVRNNGTLPKYFVEDNHPAIISKEVFYGVQEQRLWRSYVKRQLKGKVTQYALTGKLLCYDCGSTYMRVTRRVAGNRDIVWKCGSYIKNAGRVCRTGYTISEKALHTEVWNAYAVMKQALPVPDHPDIKEQRSIAQQMLNHKKAIEKALHENVQGFWAKENLMEYYAREMNAYYELAEKLCQLLLKNNTDKWIASRFRPIKGYSKYKKYEDELVSLYVDRIWAITSNEIVVLFKNGSMVRRMWYY</sequence>
<dbReference type="InterPro" id="IPR011109">
    <property type="entry name" value="DNA_bind_recombinase_dom"/>
</dbReference>
<feature type="domain" description="Recombinase" evidence="4">
    <location>
        <begin position="121"/>
        <end position="248"/>
    </location>
</feature>
<comment type="caution">
    <text evidence="5">The sequence shown here is derived from an EMBL/GenBank/DDBJ whole genome shotgun (WGS) entry which is preliminary data.</text>
</comment>